<dbReference type="Pfam" id="PF07992">
    <property type="entry name" value="Pyr_redox_2"/>
    <property type="match status" value="1"/>
</dbReference>
<keyword evidence="7" id="KW-1185">Reference proteome</keyword>
<reference evidence="6 7" key="1">
    <citation type="submission" date="2016-05" db="EMBL/GenBank/DDBJ databases">
        <title>Genome sequencing of Trichophyton violaceum CMCC(F)T3l isolated from hair.</title>
        <authorList>
            <person name="Zhan P."/>
            <person name="Tao Y."/>
            <person name="Liu W."/>
        </authorList>
    </citation>
    <scope>NUCLEOTIDE SEQUENCE [LARGE SCALE GENOMIC DNA]</scope>
    <source>
        <strain evidence="7">CMCC(F)T3l</strain>
    </source>
</reference>
<name>A0A178FD60_TRIVO</name>
<protein>
    <submittedName>
        <fullName evidence="6">Thioredoxin reductase</fullName>
    </submittedName>
</protein>
<feature type="compositionally biased region" description="Basic and acidic residues" evidence="4">
    <location>
        <begin position="225"/>
        <end position="251"/>
    </location>
</feature>
<gene>
    <name evidence="6" type="ORF">A7D00_5235</name>
</gene>
<feature type="domain" description="FAD/NAD(P)-binding" evidence="5">
    <location>
        <begin position="5"/>
        <end position="159"/>
    </location>
</feature>
<dbReference type="OrthoDB" id="10260355at2759"/>
<evidence type="ECO:0000256" key="3">
    <source>
        <dbReference type="ARBA" id="ARBA00023002"/>
    </source>
</evidence>
<dbReference type="Gene3D" id="3.50.50.60">
    <property type="entry name" value="FAD/NAD(P)-binding domain"/>
    <property type="match status" value="3"/>
</dbReference>
<dbReference type="PRINTS" id="PR00368">
    <property type="entry name" value="FADPNR"/>
</dbReference>
<dbReference type="InterPro" id="IPR023753">
    <property type="entry name" value="FAD/NAD-binding_dom"/>
</dbReference>
<dbReference type="AlphaFoldDB" id="A0A178FD60"/>
<dbReference type="InterPro" id="IPR036188">
    <property type="entry name" value="FAD/NAD-bd_sf"/>
</dbReference>
<evidence type="ECO:0000256" key="1">
    <source>
        <dbReference type="ARBA" id="ARBA00009333"/>
    </source>
</evidence>
<accession>A0A178FD60</accession>
<dbReference type="SUPFAM" id="SSF51905">
    <property type="entry name" value="FAD/NAD(P)-binding domain"/>
    <property type="match status" value="1"/>
</dbReference>
<dbReference type="InterPro" id="IPR050097">
    <property type="entry name" value="Ferredoxin-NADP_redctase_2"/>
</dbReference>
<dbReference type="PRINTS" id="PR00469">
    <property type="entry name" value="PNDRDTASEII"/>
</dbReference>
<dbReference type="PANTHER" id="PTHR48105">
    <property type="entry name" value="THIOREDOXIN REDUCTASE 1-RELATED-RELATED"/>
    <property type="match status" value="1"/>
</dbReference>
<dbReference type="GO" id="GO:0016491">
    <property type="term" value="F:oxidoreductase activity"/>
    <property type="evidence" value="ECO:0007669"/>
    <property type="project" value="UniProtKB-KW"/>
</dbReference>
<sequence length="297" mass="32450">MAALFDCLIVGGGPAGLAAALGLCRAVRTAVVFDSQAYRNSLTEHMHNVSTWDHSQPRDYRAAARRELTEGRYNTVTLADVALRKVLQLDSGEFEATDAAGKVWRGRKLVLATGVKDEIPDLPGYADCWPKSIYHCLFCHGFEERGADSVGVLAIGPTGNPKPAEHLARLAHNLAKTVTIYTNANDELAEQLRPAVEKDQWLSLDNRPLKQLHKTDGIPVKHPRQGRDAGRDQQDRRLPRPRDEDDPRARPFSETTTRGCFATGDCGMPIKAASMSMSHGSLAAVGVVSQIAFDEKA</sequence>
<comment type="caution">
    <text evidence="6">The sequence shown here is derived from an EMBL/GenBank/DDBJ whole genome shotgun (WGS) entry which is preliminary data.</text>
</comment>
<evidence type="ECO:0000256" key="4">
    <source>
        <dbReference type="SAM" id="MobiDB-lite"/>
    </source>
</evidence>
<comment type="similarity">
    <text evidence="1">Belongs to the class-II pyridine nucleotide-disulfide oxidoreductase family.</text>
</comment>
<evidence type="ECO:0000313" key="6">
    <source>
        <dbReference type="EMBL" id="OAL70269.1"/>
    </source>
</evidence>
<keyword evidence="3" id="KW-0560">Oxidoreductase</keyword>
<keyword evidence="2" id="KW-0285">Flavoprotein</keyword>
<proteinExistence type="inferred from homology"/>
<dbReference type="EMBL" id="LHPN01000009">
    <property type="protein sequence ID" value="OAL70269.1"/>
    <property type="molecule type" value="Genomic_DNA"/>
</dbReference>
<evidence type="ECO:0000256" key="2">
    <source>
        <dbReference type="ARBA" id="ARBA00022630"/>
    </source>
</evidence>
<feature type="region of interest" description="Disordered" evidence="4">
    <location>
        <begin position="212"/>
        <end position="264"/>
    </location>
</feature>
<evidence type="ECO:0000313" key="7">
    <source>
        <dbReference type="Proteomes" id="UP000243519"/>
    </source>
</evidence>
<dbReference type="Proteomes" id="UP000243519">
    <property type="component" value="Unassembled WGS sequence"/>
</dbReference>
<dbReference type="GO" id="GO:0097237">
    <property type="term" value="P:cellular response to toxic substance"/>
    <property type="evidence" value="ECO:0007669"/>
    <property type="project" value="UniProtKB-ARBA"/>
</dbReference>
<evidence type="ECO:0000259" key="5">
    <source>
        <dbReference type="Pfam" id="PF07992"/>
    </source>
</evidence>
<organism evidence="6 7">
    <name type="scientific">Trichophyton violaceum</name>
    <dbReference type="NCBI Taxonomy" id="34388"/>
    <lineage>
        <taxon>Eukaryota</taxon>
        <taxon>Fungi</taxon>
        <taxon>Dikarya</taxon>
        <taxon>Ascomycota</taxon>
        <taxon>Pezizomycotina</taxon>
        <taxon>Eurotiomycetes</taxon>
        <taxon>Eurotiomycetidae</taxon>
        <taxon>Onygenales</taxon>
        <taxon>Arthrodermataceae</taxon>
        <taxon>Trichophyton</taxon>
    </lineage>
</organism>